<dbReference type="Gene3D" id="3.30.530.20">
    <property type="match status" value="2"/>
</dbReference>
<dbReference type="Pfam" id="PF03364">
    <property type="entry name" value="Polyketide_cyc"/>
    <property type="match status" value="2"/>
</dbReference>
<reference evidence="2 3" key="1">
    <citation type="submission" date="2016-12" db="EMBL/GenBank/DDBJ databases">
        <title>Genome Mining:The Detection of Biosynthetic Gene Clusters to Aid in the Expression of Curamycin A produced by Streptomyces sp. strain CZA14.</title>
        <authorList>
            <person name="Durrell K.A."/>
            <person name="Kirby B.M."/>
            <person name="Khan W."/>
            <person name="Mthethwa T."/>
            <person name="Le Roes-Hill M."/>
        </authorList>
    </citation>
    <scope>NUCLEOTIDE SEQUENCE [LARGE SCALE GENOMIC DNA]</scope>
    <source>
        <strain evidence="2 3">CZA14</strain>
    </source>
</reference>
<dbReference type="EMBL" id="MRYD01000096">
    <property type="protein sequence ID" value="OSZ58961.1"/>
    <property type="molecule type" value="Genomic_DNA"/>
</dbReference>
<gene>
    <name evidence="2" type="ORF">OQI_18870</name>
</gene>
<proteinExistence type="predicted"/>
<sequence>MAGERVHHRTYSVDVAAPAGVVYALIADTTRWPLFLPSSIHVERLDFDGVQDRFQTWAEVDGSVRSRLFRRTLDAGARRIDFCQEVPAGPALCLGGRWTVEATAPGRSRLALEHELTVDGGRPRDAARLVHATDTAAAAELAQLKTTAERWDRLEALLLSFEESVRVKGPAELVYDFLCGIADWPGRVPHVLRAEVAEERPGVQSVRTQTRSGGGRVRTAETVRVCFPHAFRIVSKETAPGEPLAAHTTEWSVLPGERDVTVLAQHQVLLRDNPGTGPGTGPGTAAARAHVRDLFGGQSNTVLTLAKQHAETAVRTL</sequence>
<evidence type="ECO:0000313" key="3">
    <source>
        <dbReference type="Proteomes" id="UP000194266"/>
    </source>
</evidence>
<dbReference type="CDD" id="cd08861">
    <property type="entry name" value="OtcD1_ARO-CYC_like"/>
    <property type="match status" value="1"/>
</dbReference>
<dbReference type="SUPFAM" id="SSF55961">
    <property type="entry name" value="Bet v1-like"/>
    <property type="match status" value="2"/>
</dbReference>
<keyword evidence="3" id="KW-1185">Reference proteome</keyword>
<evidence type="ECO:0000259" key="1">
    <source>
        <dbReference type="Pfam" id="PF03364"/>
    </source>
</evidence>
<feature type="domain" description="Coenzyme Q-binding protein COQ10 START" evidence="1">
    <location>
        <begin position="15"/>
        <end position="122"/>
    </location>
</feature>
<dbReference type="InterPro" id="IPR023393">
    <property type="entry name" value="START-like_dom_sf"/>
</dbReference>
<protein>
    <submittedName>
        <fullName evidence="2">Cyclase</fullName>
    </submittedName>
</protein>
<dbReference type="Proteomes" id="UP000194266">
    <property type="component" value="Unassembled WGS sequence"/>
</dbReference>
<organism evidence="2 3">
    <name type="scientific">Streptomyces pharetrae CZA14</name>
    <dbReference type="NCBI Taxonomy" id="1144883"/>
    <lineage>
        <taxon>Bacteria</taxon>
        <taxon>Bacillati</taxon>
        <taxon>Actinomycetota</taxon>
        <taxon>Actinomycetes</taxon>
        <taxon>Kitasatosporales</taxon>
        <taxon>Streptomycetaceae</taxon>
        <taxon>Streptomyces</taxon>
    </lineage>
</organism>
<feature type="domain" description="Coenzyme Q-binding protein COQ10 START" evidence="1">
    <location>
        <begin position="168"/>
        <end position="263"/>
    </location>
</feature>
<evidence type="ECO:0000313" key="2">
    <source>
        <dbReference type="EMBL" id="OSZ58961.1"/>
    </source>
</evidence>
<dbReference type="RefSeq" id="WP_086170520.1">
    <property type="nucleotide sequence ID" value="NZ_MRYD01000096.1"/>
</dbReference>
<dbReference type="InterPro" id="IPR005031">
    <property type="entry name" value="COQ10_START"/>
</dbReference>
<comment type="caution">
    <text evidence="2">The sequence shown here is derived from an EMBL/GenBank/DDBJ whole genome shotgun (WGS) entry which is preliminary data.</text>
</comment>
<name>A0ABX3YGC2_9ACTN</name>
<accession>A0ABX3YGC2</accession>